<reference evidence="5 6" key="1">
    <citation type="journal article" date="2015" name="Nat. Commun.">
        <title>Lucilia cuprina genome unlocks parasitic fly biology to underpin future interventions.</title>
        <authorList>
            <person name="Anstead C.A."/>
            <person name="Korhonen P.K."/>
            <person name="Young N.D."/>
            <person name="Hall R.S."/>
            <person name="Jex A.R."/>
            <person name="Murali S.C."/>
            <person name="Hughes D.S."/>
            <person name="Lee S.F."/>
            <person name="Perry T."/>
            <person name="Stroehlein A.J."/>
            <person name="Ansell B.R."/>
            <person name="Breugelmans B."/>
            <person name="Hofmann A."/>
            <person name="Qu J."/>
            <person name="Dugan S."/>
            <person name="Lee S.L."/>
            <person name="Chao H."/>
            <person name="Dinh H."/>
            <person name="Han Y."/>
            <person name="Doddapaneni H.V."/>
            <person name="Worley K.C."/>
            <person name="Muzny D.M."/>
            <person name="Ioannidis P."/>
            <person name="Waterhouse R.M."/>
            <person name="Zdobnov E.M."/>
            <person name="James P.J."/>
            <person name="Bagnall N.H."/>
            <person name="Kotze A.C."/>
            <person name="Gibbs R.A."/>
            <person name="Richards S."/>
            <person name="Batterham P."/>
            <person name="Gasser R.B."/>
        </authorList>
    </citation>
    <scope>NUCLEOTIDE SEQUENCE [LARGE SCALE GENOMIC DNA]</scope>
    <source>
        <strain evidence="5 6">LS</strain>
        <tissue evidence="5">Full body</tissue>
    </source>
</reference>
<evidence type="ECO:0000256" key="3">
    <source>
        <dbReference type="SAM" id="MobiDB-lite"/>
    </source>
</evidence>
<evidence type="ECO:0000313" key="5">
    <source>
        <dbReference type="EMBL" id="KNC24203.1"/>
    </source>
</evidence>
<dbReference type="Pfam" id="PF13086">
    <property type="entry name" value="AAA_11"/>
    <property type="match status" value="2"/>
</dbReference>
<dbReference type="InterPro" id="IPR041679">
    <property type="entry name" value="DNA2/NAM7-like_C"/>
</dbReference>
<dbReference type="EMBL" id="JRES01001254">
    <property type="protein sequence ID" value="KNC24203.1"/>
    <property type="molecule type" value="Genomic_DNA"/>
</dbReference>
<dbReference type="InterPro" id="IPR026122">
    <property type="entry name" value="MOV-10/SDE3_DEXXQ/H-box"/>
</dbReference>
<dbReference type="SUPFAM" id="SSF52540">
    <property type="entry name" value="P-loop containing nucleoside triphosphate hydrolases"/>
    <property type="match status" value="1"/>
</dbReference>
<feature type="region of interest" description="Disordered" evidence="3">
    <location>
        <begin position="1474"/>
        <end position="1527"/>
    </location>
</feature>
<feature type="domain" description="C2H2-type" evidence="4">
    <location>
        <begin position="198"/>
        <end position="218"/>
    </location>
</feature>
<feature type="compositionally biased region" description="Polar residues" evidence="3">
    <location>
        <begin position="1403"/>
        <end position="1420"/>
    </location>
</feature>
<dbReference type="OMA" id="HQYRIVV"/>
<feature type="compositionally biased region" description="Polar residues" evidence="3">
    <location>
        <begin position="1263"/>
        <end position="1281"/>
    </location>
</feature>
<gene>
    <name evidence="5" type="ORF">FF38_02178</name>
</gene>
<dbReference type="GO" id="GO:0005829">
    <property type="term" value="C:cytosol"/>
    <property type="evidence" value="ECO:0007669"/>
    <property type="project" value="TreeGrafter"/>
</dbReference>
<dbReference type="Gene3D" id="3.40.50.300">
    <property type="entry name" value="P-loop containing nucleotide triphosphate hydrolases"/>
    <property type="match status" value="2"/>
</dbReference>
<dbReference type="PANTHER" id="PTHR10887:SF419">
    <property type="entry name" value="RNA HELICASE MOV10L1"/>
    <property type="match status" value="1"/>
</dbReference>
<feature type="compositionally biased region" description="Polar residues" evidence="3">
    <location>
        <begin position="1"/>
        <end position="17"/>
    </location>
</feature>
<evidence type="ECO:0000313" key="6">
    <source>
        <dbReference type="Proteomes" id="UP000037069"/>
    </source>
</evidence>
<feature type="compositionally biased region" description="Low complexity" evidence="3">
    <location>
        <begin position="1315"/>
        <end position="1348"/>
    </location>
</feature>
<dbReference type="CDD" id="cd18038">
    <property type="entry name" value="DEXXQc_Helz-like"/>
    <property type="match status" value="1"/>
</dbReference>
<feature type="compositionally biased region" description="Basic residues" evidence="3">
    <location>
        <begin position="1060"/>
        <end position="1073"/>
    </location>
</feature>
<dbReference type="GO" id="GO:0003723">
    <property type="term" value="F:RNA binding"/>
    <property type="evidence" value="ECO:0007669"/>
    <property type="project" value="InterPro"/>
</dbReference>
<feature type="compositionally biased region" description="Low complexity" evidence="3">
    <location>
        <begin position="1282"/>
        <end position="1291"/>
    </location>
</feature>
<dbReference type="InterPro" id="IPR027417">
    <property type="entry name" value="P-loop_NTPase"/>
</dbReference>
<comment type="caution">
    <text evidence="5">The sequence shown here is derived from an EMBL/GenBank/DDBJ whole genome shotgun (WGS) entry which is preliminary data.</text>
</comment>
<dbReference type="STRING" id="7375.A0A0L0BW06"/>
<feature type="compositionally biased region" description="Basic and acidic residues" evidence="3">
    <location>
        <begin position="1044"/>
        <end position="1059"/>
    </location>
</feature>
<feature type="region of interest" description="Disordered" evidence="3">
    <location>
        <begin position="1388"/>
        <end position="1420"/>
    </location>
</feature>
<dbReference type="InterPro" id="IPR013087">
    <property type="entry name" value="Znf_C2H2_type"/>
</dbReference>
<comment type="catalytic activity">
    <reaction evidence="2">
        <text>ATP + H2O = ADP + phosphate + H(+)</text>
        <dbReference type="Rhea" id="RHEA:13065"/>
        <dbReference type="ChEBI" id="CHEBI:15377"/>
        <dbReference type="ChEBI" id="CHEBI:15378"/>
        <dbReference type="ChEBI" id="CHEBI:30616"/>
        <dbReference type="ChEBI" id="CHEBI:43474"/>
        <dbReference type="ChEBI" id="CHEBI:456216"/>
        <dbReference type="EC" id="3.6.4.12"/>
    </reaction>
    <physiologicalReaction direction="left-to-right" evidence="2">
        <dbReference type="Rhea" id="RHEA:13066"/>
    </physiologicalReaction>
</comment>
<dbReference type="InterPro" id="IPR045055">
    <property type="entry name" value="DNA2/NAM7-like"/>
</dbReference>
<dbReference type="Proteomes" id="UP000037069">
    <property type="component" value="Unassembled WGS sequence"/>
</dbReference>
<feature type="compositionally biased region" description="Polar residues" evidence="3">
    <location>
        <begin position="1107"/>
        <end position="1118"/>
    </location>
</feature>
<sequence>MSSDESTGTQISTVSNRDNTKTKLKSHKSEEWEINLIGNFVLGLYHRSIVSANNEWLIKKSLIREEYSKFITKDLRKKLNELNGSSDIGTMLHRCGFLLNTPRGSPFFKIKYSNLFDFRNSKIKELDKLKINSDGLEQITNSVKSPESILLELVDNISNVLQEDNLEVDESIAPIPLEYQASLMQIHNENYNPTNMSCCICEEDFSSMDTYEEHIQKHGDDTDFEFLNTMSKFDNPIFKMTYRLCKNSHYFCFEFETQLENIIIDKIIIVQSRSFYYVHNMRVPYKCPENGKDRFFVDSHLFTIHIEQPIVLICHLESNKETHIVEQHHFMRSEEFPKVNFSINPYRLPDKKIFKPKFQLADYYPPKEIQDALKDDFYYEKLMKTSNEFRDYVRNGKILQPHNIGASINILLQIEDMDNIQQYLQLTQKNIKLRSYGDEYSFQLKPKQRVFIENILSAYDEVILTTRTDILTKSEDIMQLMLQNKSDINRMKNTFVGLIQAVNTGRISFKCDKKINIHGLYTVICRPSRLNFRYQYRSLELLPIAMDFLKKFLFPSKIMPRQLSRISLDLHNKNINEEQLQAVRNIAEGPRNDATYIIFGPPGTGKTTTIVESILQLLKKPNTKILVTASSNSACDEVALRLCKYLKQLDIPRAIVRIYSRSSEIRTETIADDLLENSNMYNGQFYPDVEILHEYRIVVCTLSVLAKLATGKFGRQENGSTLYTHLFIDEVAASMEAEALIAITTVLTPKSCLIISGDHKQLGPILQSKRAKELGLDVSLMDRLLDRDCYRVDVDTGDYDRTIQTRLIRNYRSHPAIVNLYSGLYYNHSLESCAKKDDVSLCELWHKSRNKQYPIIFHAIYDPSRSDYQSHSLYNLRELEVVMDYVKDLMYFGINGKPVQESDIGIISPYKKQYRRIQEELNIRKWFNIETGSVETFQGKEKDIIIVSFVRSGTHNLGFLDNPRRLNVTISRPRSILILVGNPQTLSLNSEFEYIIKECQRNKTFVGGIGPPRAFGGAEVKKEDTKNADDDLLKLLTDNMKALSVEKKNEEKEEQNEKPRKARRRRRFGRNSKNKISNDNNNTTVDDKDDDEDDDEDGEEDEEDNISETSSKPSTSGMKRNDKNKRQLNKRAGAKSGKITKQYGKGKQKPVVDNKSSNSKILEKNKIESLFDELPKVPPTTLNDTTTIVNSKKAFNYTNEQLMHMRQQQQQYFDSMQRQQQLQQQQQLHHWSNSPYSNNNNTFLKIPIGGQYPLAYIPSTSQQQHFNQEPLQYSSPFASTPNTTVVNNANNLRFPNVVNVSNDTTANRNKDNKNNRAAANAANKTNTNNRNSSKNNNNNNRKVNNNNKQKTNGVTKISYNKAKNANAVNATMKSTKIAANIHATTKANSDNANKTNFGAIPKTNLTSNATARPSNSVTSSYTAGAVNPITKTVAPKAASTVTVSTNSGGNKSINSTANIYPTLNKTSAVVATSTSTANRSNSSLTTTSNNSNFNRATSVVSTNSSTVSTFNRPTTSTASNLNTSSYNNHSTSSLTTNIYNSTSYAPSAPPYNPYIYSDKIYNRPTGNLSFDKQKKEKNDNSCVIS</sequence>
<dbReference type="CDD" id="cd18808">
    <property type="entry name" value="SF1_C_Upf1"/>
    <property type="match status" value="1"/>
</dbReference>
<dbReference type="GO" id="GO:0003678">
    <property type="term" value="F:DNA helicase activity"/>
    <property type="evidence" value="ECO:0007669"/>
    <property type="project" value="UniProtKB-EC"/>
</dbReference>
<dbReference type="InterPro" id="IPR041677">
    <property type="entry name" value="DNA2/NAM7_AAA_11"/>
</dbReference>
<organism evidence="5 6">
    <name type="scientific">Lucilia cuprina</name>
    <name type="common">Green bottle fly</name>
    <name type="synonym">Australian sheep blowfly</name>
    <dbReference type="NCBI Taxonomy" id="7375"/>
    <lineage>
        <taxon>Eukaryota</taxon>
        <taxon>Metazoa</taxon>
        <taxon>Ecdysozoa</taxon>
        <taxon>Arthropoda</taxon>
        <taxon>Hexapoda</taxon>
        <taxon>Insecta</taxon>
        <taxon>Pterygota</taxon>
        <taxon>Neoptera</taxon>
        <taxon>Endopterygota</taxon>
        <taxon>Diptera</taxon>
        <taxon>Brachycera</taxon>
        <taxon>Muscomorpha</taxon>
        <taxon>Oestroidea</taxon>
        <taxon>Calliphoridae</taxon>
        <taxon>Luciliinae</taxon>
        <taxon>Lucilia</taxon>
    </lineage>
</organism>
<feature type="region of interest" description="Disordered" evidence="3">
    <location>
        <begin position="1044"/>
        <end position="1158"/>
    </location>
</feature>
<dbReference type="GO" id="GO:0043186">
    <property type="term" value="C:P granule"/>
    <property type="evidence" value="ECO:0007669"/>
    <property type="project" value="TreeGrafter"/>
</dbReference>
<keyword evidence="1" id="KW-0943">RNA-mediated gene silencing</keyword>
<evidence type="ECO:0000256" key="2">
    <source>
        <dbReference type="ARBA" id="ARBA00048432"/>
    </source>
</evidence>
<evidence type="ECO:0000256" key="1">
    <source>
        <dbReference type="ARBA" id="ARBA00023158"/>
    </source>
</evidence>
<dbReference type="PANTHER" id="PTHR10887">
    <property type="entry name" value="DNA2/NAM7 HELICASE FAMILY"/>
    <property type="match status" value="1"/>
</dbReference>
<dbReference type="PROSITE" id="PS00028">
    <property type="entry name" value="ZINC_FINGER_C2H2_1"/>
    <property type="match status" value="1"/>
</dbReference>
<protein>
    <recommendedName>
        <fullName evidence="4">C2H2-type domain-containing protein</fullName>
    </recommendedName>
</protein>
<evidence type="ECO:0000259" key="4">
    <source>
        <dbReference type="PROSITE" id="PS00028"/>
    </source>
</evidence>
<feature type="compositionally biased region" description="Acidic residues" evidence="3">
    <location>
        <begin position="1087"/>
        <end position="1106"/>
    </location>
</feature>
<dbReference type="GO" id="GO:0035194">
    <property type="term" value="P:regulatory ncRNA-mediated post-transcriptional gene silencing"/>
    <property type="evidence" value="ECO:0007669"/>
    <property type="project" value="TreeGrafter"/>
</dbReference>
<dbReference type="GO" id="GO:0032574">
    <property type="term" value="F:5'-3' RNA helicase activity"/>
    <property type="evidence" value="ECO:0007669"/>
    <property type="project" value="InterPro"/>
</dbReference>
<name>A0A0L0BW06_LUCCU</name>
<feature type="region of interest" description="Disordered" evidence="3">
    <location>
        <begin position="1263"/>
        <end position="1354"/>
    </location>
</feature>
<dbReference type="Pfam" id="PF13087">
    <property type="entry name" value="AAA_12"/>
    <property type="match status" value="1"/>
</dbReference>
<keyword evidence="6" id="KW-1185">Reference proteome</keyword>
<dbReference type="InterPro" id="IPR014001">
    <property type="entry name" value="Helicase_ATP-bd"/>
</dbReference>
<dbReference type="OrthoDB" id="6513042at2759"/>
<dbReference type="SMART" id="SM00487">
    <property type="entry name" value="DEXDc"/>
    <property type="match status" value="1"/>
</dbReference>
<accession>A0A0L0BW06</accession>
<proteinExistence type="predicted"/>
<feature type="region of interest" description="Disordered" evidence="3">
    <location>
        <begin position="1"/>
        <end position="22"/>
    </location>
</feature>
<dbReference type="InterPro" id="IPR047187">
    <property type="entry name" value="SF1_C_Upf1"/>
</dbReference>